<dbReference type="PROSITE" id="PS50835">
    <property type="entry name" value="IG_LIKE"/>
    <property type="match status" value="1"/>
</dbReference>
<dbReference type="InterPro" id="IPR036179">
    <property type="entry name" value="Ig-like_dom_sf"/>
</dbReference>
<dbReference type="AlphaFoldDB" id="A0A7R9P2D4"/>
<dbReference type="Gene3D" id="2.60.40.10">
    <property type="entry name" value="Immunoglobulins"/>
    <property type="match status" value="1"/>
</dbReference>
<proteinExistence type="predicted"/>
<evidence type="ECO:0000256" key="1">
    <source>
        <dbReference type="ARBA" id="ARBA00023319"/>
    </source>
</evidence>
<dbReference type="SMART" id="SM00408">
    <property type="entry name" value="IGc2"/>
    <property type="match status" value="1"/>
</dbReference>
<organism evidence="3">
    <name type="scientific">Timema californicum</name>
    <name type="common">California timema</name>
    <name type="synonym">Walking stick</name>
    <dbReference type="NCBI Taxonomy" id="61474"/>
    <lineage>
        <taxon>Eukaryota</taxon>
        <taxon>Metazoa</taxon>
        <taxon>Ecdysozoa</taxon>
        <taxon>Arthropoda</taxon>
        <taxon>Hexapoda</taxon>
        <taxon>Insecta</taxon>
        <taxon>Pterygota</taxon>
        <taxon>Neoptera</taxon>
        <taxon>Polyneoptera</taxon>
        <taxon>Phasmatodea</taxon>
        <taxon>Timematodea</taxon>
        <taxon>Timematoidea</taxon>
        <taxon>Timematidae</taxon>
        <taxon>Timema</taxon>
    </lineage>
</organism>
<dbReference type="SUPFAM" id="SSF48726">
    <property type="entry name" value="Immunoglobulin"/>
    <property type="match status" value="1"/>
</dbReference>
<feature type="domain" description="Ig-like" evidence="2">
    <location>
        <begin position="5"/>
        <end position="94"/>
    </location>
</feature>
<dbReference type="Pfam" id="PF07679">
    <property type="entry name" value="I-set"/>
    <property type="match status" value="1"/>
</dbReference>
<evidence type="ECO:0000259" key="2">
    <source>
        <dbReference type="PROSITE" id="PS50835"/>
    </source>
</evidence>
<dbReference type="PANTHER" id="PTHR14340">
    <property type="entry name" value="MICROFIBRIL-ASSOCIATED GLYCOPROTEIN 3"/>
    <property type="match status" value="1"/>
</dbReference>
<protein>
    <submittedName>
        <fullName evidence="3">(California timema) hypothetical protein</fullName>
    </submittedName>
</protein>
<dbReference type="InterPro" id="IPR013098">
    <property type="entry name" value="Ig_I-set"/>
</dbReference>
<keyword evidence="1" id="KW-0393">Immunoglobulin domain</keyword>
<dbReference type="SMART" id="SM00409">
    <property type="entry name" value="IG"/>
    <property type="match status" value="1"/>
</dbReference>
<name>A0A7R9P2D4_TIMCA</name>
<evidence type="ECO:0000313" key="3">
    <source>
        <dbReference type="EMBL" id="CAD7567464.1"/>
    </source>
</evidence>
<dbReference type="EMBL" id="OE179104">
    <property type="protein sequence ID" value="CAD7567464.1"/>
    <property type="molecule type" value="Genomic_DNA"/>
</dbReference>
<dbReference type="PANTHER" id="PTHR14340:SF9">
    <property type="entry name" value="FIBRONECTIN TYPE-III DOMAIN-CONTAINING PROTEIN"/>
    <property type="match status" value="1"/>
</dbReference>
<dbReference type="InterPro" id="IPR007110">
    <property type="entry name" value="Ig-like_dom"/>
</dbReference>
<reference evidence="3" key="1">
    <citation type="submission" date="2020-11" db="EMBL/GenBank/DDBJ databases">
        <authorList>
            <person name="Tran Van P."/>
        </authorList>
    </citation>
    <scope>NUCLEOTIDE SEQUENCE</scope>
</reference>
<gene>
    <name evidence="3" type="ORF">TCMB3V08_LOCUS265</name>
</gene>
<accession>A0A7R9P2D4</accession>
<sequence>MAVAPRIDRRNLRDVTLSAGTTLKFDVAIIGEPPPTTEWRNGSGTLRPSKSVLIDSVDYNTKLTIRPVQRGDSGEYTITATNSSGKDTVTVLVTVTDIPSSPEGPLQGCDIALLDVLQVIRHPLVRYHTTCHKLIGGPINSVTSIGVISQ</sequence>
<dbReference type="FunFam" id="2.60.40.10:FF:000051">
    <property type="entry name" value="Uncharacterized protein, isoform J"/>
    <property type="match status" value="1"/>
</dbReference>
<dbReference type="InterPro" id="IPR013783">
    <property type="entry name" value="Ig-like_fold"/>
</dbReference>
<dbReference type="InterPro" id="IPR003599">
    <property type="entry name" value="Ig_sub"/>
</dbReference>
<dbReference type="InterPro" id="IPR003598">
    <property type="entry name" value="Ig_sub2"/>
</dbReference>